<feature type="domain" description="GDPGP1-like C-terminal" evidence="16">
    <location>
        <begin position="200"/>
        <end position="335"/>
    </location>
</feature>
<accession>A0A813NJI7</accession>
<evidence type="ECO:0000256" key="10">
    <source>
        <dbReference type="ARBA" id="ARBA00022679"/>
    </source>
</evidence>
<comment type="caution">
    <text evidence="18">The sequence shown here is derived from an EMBL/GenBank/DDBJ whole genome shotgun (WGS) entry which is preliminary data.</text>
</comment>
<dbReference type="Pfam" id="PF01765">
    <property type="entry name" value="RRF"/>
    <property type="match status" value="1"/>
</dbReference>
<evidence type="ECO:0000313" key="19">
    <source>
        <dbReference type="Proteomes" id="UP000663882"/>
    </source>
</evidence>
<organism evidence="18 19">
    <name type="scientific">Rotaria sordida</name>
    <dbReference type="NCBI Taxonomy" id="392033"/>
    <lineage>
        <taxon>Eukaryota</taxon>
        <taxon>Metazoa</taxon>
        <taxon>Spiralia</taxon>
        <taxon>Gnathifera</taxon>
        <taxon>Rotifera</taxon>
        <taxon>Eurotatoria</taxon>
        <taxon>Bdelloidea</taxon>
        <taxon>Philodinida</taxon>
        <taxon>Philodinidae</taxon>
        <taxon>Rotaria</taxon>
    </lineage>
</organism>
<dbReference type="Gene3D" id="3.30.1360.40">
    <property type="match status" value="1"/>
</dbReference>
<evidence type="ECO:0000256" key="11">
    <source>
        <dbReference type="ARBA" id="ARBA00022695"/>
    </source>
</evidence>
<evidence type="ECO:0000256" key="6">
    <source>
        <dbReference type="ARBA" id="ARBA00018857"/>
    </source>
</evidence>
<evidence type="ECO:0000256" key="4">
    <source>
        <dbReference type="ARBA" id="ARBA00006451"/>
    </source>
</evidence>
<evidence type="ECO:0000259" key="15">
    <source>
        <dbReference type="Pfam" id="PF01765"/>
    </source>
</evidence>
<evidence type="ECO:0000256" key="8">
    <source>
        <dbReference type="ARBA" id="ARBA00022490"/>
    </source>
</evidence>
<dbReference type="InterPro" id="IPR023584">
    <property type="entry name" value="Ribosome_recyc_fac_dom"/>
</dbReference>
<dbReference type="GO" id="GO:0006006">
    <property type="term" value="P:glucose metabolic process"/>
    <property type="evidence" value="ECO:0007669"/>
    <property type="project" value="TreeGrafter"/>
</dbReference>
<comment type="catalytic activity">
    <reaction evidence="1">
        <text>GDP-alpha-D-glucose + phosphate = alpha-D-glucose 1-phosphate + GDP + H(+)</text>
        <dbReference type="Rhea" id="RHEA:30387"/>
        <dbReference type="ChEBI" id="CHEBI:15378"/>
        <dbReference type="ChEBI" id="CHEBI:43474"/>
        <dbReference type="ChEBI" id="CHEBI:58189"/>
        <dbReference type="ChEBI" id="CHEBI:58601"/>
        <dbReference type="ChEBI" id="CHEBI:62230"/>
        <dbReference type="EC" id="2.7.7.78"/>
    </reaction>
</comment>
<evidence type="ECO:0000256" key="5">
    <source>
        <dbReference type="ARBA" id="ARBA00012507"/>
    </source>
</evidence>
<dbReference type="Pfam" id="PF26217">
    <property type="entry name" value="GDPGP1_N"/>
    <property type="match status" value="1"/>
</dbReference>
<evidence type="ECO:0000256" key="2">
    <source>
        <dbReference type="ARBA" id="ARBA00003049"/>
    </source>
</evidence>
<proteinExistence type="inferred from homology"/>
<evidence type="ECO:0000256" key="13">
    <source>
        <dbReference type="ARBA" id="ARBA00022801"/>
    </source>
</evidence>
<dbReference type="GO" id="GO:0080048">
    <property type="term" value="F:GDP-D-glucose phosphorylase activity"/>
    <property type="evidence" value="ECO:0007669"/>
    <property type="project" value="UniProtKB-EC"/>
</dbReference>
<keyword evidence="12" id="KW-0547">Nucleotide-binding</keyword>
<dbReference type="GO" id="GO:0000166">
    <property type="term" value="F:nucleotide binding"/>
    <property type="evidence" value="ECO:0007669"/>
    <property type="project" value="UniProtKB-KW"/>
</dbReference>
<comment type="subcellular location">
    <subcellularLocation>
        <location evidence="3">Cytoplasm</location>
    </subcellularLocation>
</comment>
<evidence type="ECO:0000256" key="7">
    <source>
        <dbReference type="ARBA" id="ARBA00020581"/>
    </source>
</evidence>
<dbReference type="Gene3D" id="1.10.132.20">
    <property type="entry name" value="Ribosome-recycling factor"/>
    <property type="match status" value="1"/>
</dbReference>
<dbReference type="InterPro" id="IPR058865">
    <property type="entry name" value="GDPGP1_C"/>
</dbReference>
<feature type="domain" description="Ribosome recycling factor" evidence="15">
    <location>
        <begin position="424"/>
        <end position="579"/>
    </location>
</feature>
<dbReference type="PANTHER" id="PTHR20884:SF8">
    <property type="entry name" value="GDP-D-GLUCOSE PHOSPHORYLASE 1"/>
    <property type="match status" value="1"/>
</dbReference>
<dbReference type="OrthoDB" id="417175at2759"/>
<evidence type="ECO:0000256" key="3">
    <source>
        <dbReference type="ARBA" id="ARBA00004496"/>
    </source>
</evidence>
<keyword evidence="11" id="KW-0548">Nucleotidyltransferase</keyword>
<dbReference type="GO" id="GO:0005737">
    <property type="term" value="C:cytoplasm"/>
    <property type="evidence" value="ECO:0007669"/>
    <property type="project" value="UniProtKB-SubCell"/>
</dbReference>
<keyword evidence="8" id="KW-0963">Cytoplasm</keyword>
<keyword evidence="10" id="KW-0808">Transferase</keyword>
<dbReference type="InterPro" id="IPR036191">
    <property type="entry name" value="RRF_sf"/>
</dbReference>
<comment type="similarity">
    <text evidence="4">Belongs to the GDPGP1 family.</text>
</comment>
<evidence type="ECO:0000256" key="1">
    <source>
        <dbReference type="ARBA" id="ARBA00000063"/>
    </source>
</evidence>
<evidence type="ECO:0000313" key="18">
    <source>
        <dbReference type="EMBL" id="CAF0739683.1"/>
    </source>
</evidence>
<dbReference type="GO" id="GO:0005085">
    <property type="term" value="F:guanyl-nucleotide exchange factor activity"/>
    <property type="evidence" value="ECO:0007669"/>
    <property type="project" value="UniProtKB-KW"/>
</dbReference>
<keyword evidence="13" id="KW-0378">Hydrolase</keyword>
<dbReference type="EC" id="2.7.7.78" evidence="5"/>
<sequence>MWKHYKFDPHSINLLCHTDEKFNNFDTLLHSEWDRALAQGYFCYKMDHHIKKRILDGDLHYVIELNPNRFEKRRMPDPFEYVNTPFDRSKFNFNKIKDEEILLSLDDEQQIDKHLVIINNSPIRLYQVLLVSNRQLEQPQILTVDCLLFGLRFVASSAHPFIYIGFNSLCGYASVNHLHLHGIYMPNRLYIQTIKCSPFHINSNCYLFDLFDVQGFAFEIKHIDEFDRIARHIHTITNYLVSSDIAHNMAIMKGDSFSSSLEPVIRIFVWFRQSNKVIGAKTFHQWNIGCLELSGYTFLQYEEVFNDSTELKLRQSINEIALLYEEQKKIKEDITYKSFVFLTDMSLSFIFRRVALLQQPHIHSFSTSAILFKAKNTGGGQPKVSKRLLSDADLSSSSNDWPLLKAQYDKLLVELHELYSKQIQLRTSSLAFEELSVILPPNNKAHQLKELTQIIQKSPQMFMIDMTRHAQYIPNVLEAIQKSGLNVNPQQDGTTLYLPTPKVTREHREELAKNAKKLADQIIVKMREAYSKAHRNLKKQEKTLSRDLVVDIDTNLKHRLDGYIAQVENIRTEKQKELLDSTF</sequence>
<dbReference type="AlphaFoldDB" id="A0A813NJI7"/>
<protein>
    <recommendedName>
        <fullName evidence="6">GDP-D-glucose phosphorylase 1</fullName>
        <ecNumber evidence="5">2.7.7.78</ecNumber>
    </recommendedName>
    <alternativeName>
        <fullName evidence="7">Ribosome-recycling factor, mitochondrial</fullName>
    </alternativeName>
    <alternativeName>
        <fullName evidence="14">Ribosome-releasing factor, mitochondrial</fullName>
    </alternativeName>
</protein>
<comment type="function">
    <text evidence="2">Specific and highly efficient GDP-D-glucose phosphorylase regulating the levels of GDP-D-glucose in cells.</text>
</comment>
<dbReference type="GO" id="GO:0016787">
    <property type="term" value="F:hydrolase activity"/>
    <property type="evidence" value="ECO:0007669"/>
    <property type="project" value="UniProtKB-KW"/>
</dbReference>
<evidence type="ECO:0000259" key="16">
    <source>
        <dbReference type="Pfam" id="PF26216"/>
    </source>
</evidence>
<evidence type="ECO:0000256" key="9">
    <source>
        <dbReference type="ARBA" id="ARBA00022658"/>
    </source>
</evidence>
<dbReference type="Proteomes" id="UP000663882">
    <property type="component" value="Unassembled WGS sequence"/>
</dbReference>
<dbReference type="InterPro" id="IPR026506">
    <property type="entry name" value="GDPGP"/>
</dbReference>
<gene>
    <name evidence="18" type="ORF">RFH988_LOCUS659</name>
</gene>
<dbReference type="EMBL" id="CAJNOO010000011">
    <property type="protein sequence ID" value="CAF0739683.1"/>
    <property type="molecule type" value="Genomic_DNA"/>
</dbReference>
<dbReference type="InterPro" id="IPR058866">
    <property type="entry name" value="GDPGP1_N"/>
</dbReference>
<evidence type="ECO:0000259" key="17">
    <source>
        <dbReference type="Pfam" id="PF26217"/>
    </source>
</evidence>
<name>A0A813NJI7_9BILA</name>
<evidence type="ECO:0000256" key="12">
    <source>
        <dbReference type="ARBA" id="ARBA00022741"/>
    </source>
</evidence>
<feature type="domain" description="GDPGP1-like N-terminal" evidence="17">
    <location>
        <begin position="24"/>
        <end position="182"/>
    </location>
</feature>
<keyword evidence="9" id="KW-0344">Guanine-nucleotide releasing factor</keyword>
<dbReference type="Pfam" id="PF26216">
    <property type="entry name" value="GDPGP1_C"/>
    <property type="match status" value="1"/>
</dbReference>
<dbReference type="SUPFAM" id="SSF55194">
    <property type="entry name" value="Ribosome recycling factor, RRF"/>
    <property type="match status" value="1"/>
</dbReference>
<dbReference type="PANTHER" id="PTHR20884">
    <property type="entry name" value="GDP-D-GLUCOSE PHOSPHORYLASE 1"/>
    <property type="match status" value="1"/>
</dbReference>
<evidence type="ECO:0000256" key="14">
    <source>
        <dbReference type="ARBA" id="ARBA00033107"/>
    </source>
</evidence>
<reference evidence="18" key="1">
    <citation type="submission" date="2021-02" db="EMBL/GenBank/DDBJ databases">
        <authorList>
            <person name="Nowell W R."/>
        </authorList>
    </citation>
    <scope>NUCLEOTIDE SEQUENCE</scope>
</reference>